<dbReference type="Proteomes" id="UP000250163">
    <property type="component" value="Chromosome MORIYA"/>
</dbReference>
<evidence type="ECO:0000313" key="3">
    <source>
        <dbReference type="Proteomes" id="UP000250163"/>
    </source>
</evidence>
<organism evidence="2 3">
    <name type="scientific">Moritella yayanosii</name>
    <dbReference type="NCBI Taxonomy" id="69539"/>
    <lineage>
        <taxon>Bacteria</taxon>
        <taxon>Pseudomonadati</taxon>
        <taxon>Pseudomonadota</taxon>
        <taxon>Gammaproteobacteria</taxon>
        <taxon>Alteromonadales</taxon>
        <taxon>Moritellaceae</taxon>
        <taxon>Moritella</taxon>
    </lineage>
</organism>
<evidence type="ECO:0000256" key="1">
    <source>
        <dbReference type="SAM" id="Phobius"/>
    </source>
</evidence>
<dbReference type="EMBL" id="LS483250">
    <property type="protein sequence ID" value="SQD80667.1"/>
    <property type="molecule type" value="Genomic_DNA"/>
</dbReference>
<keyword evidence="3" id="KW-1185">Reference proteome</keyword>
<feature type="transmembrane region" description="Helical" evidence="1">
    <location>
        <begin position="12"/>
        <end position="30"/>
    </location>
</feature>
<protein>
    <submittedName>
        <fullName evidence="2">Uncharacterized protein</fullName>
    </submittedName>
</protein>
<dbReference type="KEGG" id="mya:MORIYA_4215"/>
<gene>
    <name evidence="2" type="ORF">MORIYA_4215</name>
</gene>
<evidence type="ECO:0000313" key="2">
    <source>
        <dbReference type="EMBL" id="SQD80667.1"/>
    </source>
</evidence>
<keyword evidence="1" id="KW-1133">Transmembrane helix</keyword>
<reference evidence="3" key="1">
    <citation type="submission" date="2018-05" db="EMBL/GenBank/DDBJ databases">
        <authorList>
            <person name="Cea G.-C."/>
            <person name="William W."/>
        </authorList>
    </citation>
    <scope>NUCLEOTIDE SEQUENCE [LARGE SCALE GENOMIC DNA]</scope>
    <source>
        <strain evidence="3">DB21MT 5</strain>
    </source>
</reference>
<proteinExistence type="predicted"/>
<keyword evidence="1" id="KW-0472">Membrane</keyword>
<keyword evidence="1" id="KW-0812">Transmembrane</keyword>
<sequence length="319" mass="35764">MMTKFKGILKKVMRGLLMTGVVAVISHFYWSRPLQNYPVLDIQIQTSLQDRVKESSALARFSGQTWTTNDSGDGANLYQINAQTGQVIKQVHINDVISQDWESLAQSTSNLFIMDCGNNHGTRDSRTIINVDIDTLIQANDGETISAVSTVRFTMADKPEAELTRYMHDYDCEAATVVEQQLWVLSKNWADLQSRLYRMDLVDISNSAVNDSVIQVIPSQTLNVDGLITAADYNADTRQLVLLGYDSSLIYKHPFIWIIPINNKILNWDLATRFNLAPYGQWESILWQGDNQLLLTAEAGWGSAARVGIVALSSLTRLD</sequence>
<name>A0A330LUJ4_9GAMM</name>
<dbReference type="AlphaFoldDB" id="A0A330LUJ4"/>
<dbReference type="RefSeq" id="WP_232011693.1">
    <property type="nucleotide sequence ID" value="NZ_LS483250.1"/>
</dbReference>
<accession>A0A330LUJ4</accession>